<protein>
    <submittedName>
        <fullName evidence="2">Pyrroloquinoline quinone biosynthesis protein PqqB</fullName>
    </submittedName>
</protein>
<evidence type="ECO:0000313" key="3">
    <source>
        <dbReference type="Proteomes" id="UP000306229"/>
    </source>
</evidence>
<dbReference type="PANTHER" id="PTHR42663:SF6">
    <property type="entry name" value="HYDROLASE C777.06C-RELATED"/>
    <property type="match status" value="1"/>
</dbReference>
<dbReference type="AlphaFoldDB" id="A0A5B7TUR2"/>
<dbReference type="EMBL" id="CP040749">
    <property type="protein sequence ID" value="QCX40575.1"/>
    <property type="molecule type" value="Genomic_DNA"/>
</dbReference>
<keyword evidence="3" id="KW-1185">Reference proteome</keyword>
<dbReference type="OrthoDB" id="9800940at2"/>
<name>A0A5B7TUR2_9FLAO</name>
<organism evidence="2 3">
    <name type="scientific">Aureibaculum algae</name>
    <dbReference type="NCBI Taxonomy" id="2584122"/>
    <lineage>
        <taxon>Bacteria</taxon>
        <taxon>Pseudomonadati</taxon>
        <taxon>Bacteroidota</taxon>
        <taxon>Flavobacteriia</taxon>
        <taxon>Flavobacteriales</taxon>
        <taxon>Flavobacteriaceae</taxon>
        <taxon>Aureibaculum</taxon>
    </lineage>
</organism>
<gene>
    <name evidence="2" type="ORF">FF125_19820</name>
</gene>
<dbReference type="PANTHER" id="PTHR42663">
    <property type="entry name" value="HYDROLASE C777.06C-RELATED-RELATED"/>
    <property type="match status" value="1"/>
</dbReference>
<dbReference type="KEGG" id="fbe:FF125_19820"/>
<proteinExistence type="predicted"/>
<dbReference type="SUPFAM" id="SSF56281">
    <property type="entry name" value="Metallo-hydrolase/oxidoreductase"/>
    <property type="match status" value="1"/>
</dbReference>
<accession>A0A5B7TUR2</accession>
<reference evidence="2 3" key="1">
    <citation type="submission" date="2019-05" db="EMBL/GenBank/DDBJ databases">
        <title>Algicella ahnfeltiae gen. nov., sp. nov., a novel marine bacterium of the family Flavobacteriaceae isolated from a red alga.</title>
        <authorList>
            <person name="Nedashkovskaya O.I."/>
            <person name="Kukhlevskiy A.D."/>
            <person name="Kim S.-G."/>
            <person name="Zhukova N.V."/>
            <person name="Mikhailov V.V."/>
        </authorList>
    </citation>
    <scope>NUCLEOTIDE SEQUENCE [LARGE SCALE GENOMIC DNA]</scope>
    <source>
        <strain evidence="2 3">10Alg115</strain>
    </source>
</reference>
<dbReference type="RefSeq" id="WP_138951695.1">
    <property type="nucleotide sequence ID" value="NZ_CP040749.1"/>
</dbReference>
<sequence>MKKGIISVIILITYFSCQDKVDEKPTVSAKSNNPYILVLGNAQDAGYPQIACQKECCNRVSLNPELKRFVSSIAVIDPISNESWIFDATPDFTAQTKLLSKYVKDKPLPDGIFLTHAHIGHYTGLMFLGREALGAIKMPVFAMPKMQQFLTENGPWSQLIELENIDIRPLKQDSIIVLNSRISVMPIQVPHRDEFSETVGFIIHNQHKKALYIPDIDKWEKWNRKITDYIKEVDLAIVDATFFKEGEINRDMSEVPHPFVEESMTLFENLSEGDKRKVFFIHFNHTNPLLIEESDAQKLVQNKGFNIAKQGLVISF</sequence>
<feature type="domain" description="Metallo-beta-lactamase" evidence="1">
    <location>
        <begin position="86"/>
        <end position="283"/>
    </location>
</feature>
<dbReference type="InterPro" id="IPR001279">
    <property type="entry name" value="Metallo-B-lactamas"/>
</dbReference>
<dbReference type="Proteomes" id="UP000306229">
    <property type="component" value="Chromosome"/>
</dbReference>
<evidence type="ECO:0000259" key="1">
    <source>
        <dbReference type="Pfam" id="PF12706"/>
    </source>
</evidence>
<evidence type="ECO:0000313" key="2">
    <source>
        <dbReference type="EMBL" id="QCX40575.1"/>
    </source>
</evidence>
<dbReference type="InterPro" id="IPR036866">
    <property type="entry name" value="RibonucZ/Hydroxyglut_hydro"/>
</dbReference>
<dbReference type="Gene3D" id="3.60.15.10">
    <property type="entry name" value="Ribonuclease Z/Hydroxyacylglutathione hydrolase-like"/>
    <property type="match status" value="1"/>
</dbReference>
<dbReference type="Pfam" id="PF12706">
    <property type="entry name" value="Lactamase_B_2"/>
    <property type="match status" value="1"/>
</dbReference>